<dbReference type="Gene3D" id="3.30.420.40">
    <property type="match status" value="2"/>
</dbReference>
<dbReference type="PANTHER" id="PTHR30605">
    <property type="entry name" value="ANHYDRO-N-ACETYLMURAMIC ACID KINASE"/>
    <property type="match status" value="1"/>
</dbReference>
<evidence type="ECO:0000313" key="4">
    <source>
        <dbReference type="Proteomes" id="UP000593594"/>
    </source>
</evidence>
<protein>
    <recommendedName>
        <fullName evidence="2">Anhydro-N-acetylmuramic acid kinase</fullName>
        <ecNumber evidence="2">2.7.1.170</ecNumber>
    </recommendedName>
    <alternativeName>
        <fullName evidence="2">AnhMurNAc kinase</fullName>
    </alternativeName>
</protein>
<dbReference type="SUPFAM" id="SSF53067">
    <property type="entry name" value="Actin-like ATPase domain"/>
    <property type="match status" value="1"/>
</dbReference>
<dbReference type="GO" id="GO:0005524">
    <property type="term" value="F:ATP binding"/>
    <property type="evidence" value="ECO:0007669"/>
    <property type="project" value="UniProtKB-UniRule"/>
</dbReference>
<dbReference type="EC" id="2.7.1.170" evidence="2"/>
<dbReference type="Proteomes" id="UP000593594">
    <property type="component" value="Chromosome"/>
</dbReference>
<comment type="function">
    <text evidence="2">Catalyzes the specific phosphorylation of 1,6-anhydro-N-acetylmuramic acid (anhMurNAc) with the simultaneous cleavage of the 1,6-anhydro ring, generating MurNAc-6-P. Is required for the utilization of anhMurNAc either imported from the medium or derived from its own cell wall murein, and thus plays a role in cell wall recycling.</text>
</comment>
<organism evidence="3 4">
    <name type="scientific">Kaustia mangrovi</name>
    <dbReference type="NCBI Taxonomy" id="2593653"/>
    <lineage>
        <taxon>Bacteria</taxon>
        <taxon>Pseudomonadati</taxon>
        <taxon>Pseudomonadota</taxon>
        <taxon>Alphaproteobacteria</taxon>
        <taxon>Hyphomicrobiales</taxon>
        <taxon>Parvibaculaceae</taxon>
        <taxon>Kaustia</taxon>
    </lineage>
</organism>
<dbReference type="RefSeq" id="WP_213162126.1">
    <property type="nucleotide sequence ID" value="NZ_CP058214.1"/>
</dbReference>
<keyword evidence="4" id="KW-1185">Reference proteome</keyword>
<dbReference type="InterPro" id="IPR005338">
    <property type="entry name" value="Anhydro_N_Ac-Mur_kinase"/>
</dbReference>
<dbReference type="UniPathway" id="UPA00343"/>
<gene>
    <name evidence="2" type="primary">anmK</name>
    <name evidence="3" type="ORF">HW532_19865</name>
</gene>
<dbReference type="GO" id="GO:0016773">
    <property type="term" value="F:phosphotransferase activity, alcohol group as acceptor"/>
    <property type="evidence" value="ECO:0007669"/>
    <property type="project" value="UniProtKB-UniRule"/>
</dbReference>
<dbReference type="GO" id="GO:0097175">
    <property type="term" value="P:1,6-anhydro-N-acetyl-beta-muramic acid catabolic process"/>
    <property type="evidence" value="ECO:0007669"/>
    <property type="project" value="UniProtKB-UniRule"/>
</dbReference>
<comment type="catalytic activity">
    <reaction evidence="2">
        <text>1,6-anhydro-N-acetyl-beta-muramate + ATP + H2O = N-acetyl-D-muramate 6-phosphate + ADP + H(+)</text>
        <dbReference type="Rhea" id="RHEA:24952"/>
        <dbReference type="ChEBI" id="CHEBI:15377"/>
        <dbReference type="ChEBI" id="CHEBI:15378"/>
        <dbReference type="ChEBI" id="CHEBI:30616"/>
        <dbReference type="ChEBI" id="CHEBI:58690"/>
        <dbReference type="ChEBI" id="CHEBI:58722"/>
        <dbReference type="ChEBI" id="CHEBI:456216"/>
        <dbReference type="EC" id="2.7.1.170"/>
    </reaction>
</comment>
<dbReference type="GO" id="GO:0009254">
    <property type="term" value="P:peptidoglycan turnover"/>
    <property type="evidence" value="ECO:0007669"/>
    <property type="project" value="UniProtKB-UniRule"/>
</dbReference>
<dbReference type="InterPro" id="IPR043129">
    <property type="entry name" value="ATPase_NBD"/>
</dbReference>
<dbReference type="NCBIfam" id="NF007141">
    <property type="entry name" value="PRK09585.1-5"/>
    <property type="match status" value="1"/>
</dbReference>
<name>A0A7S8HDF4_9HYPH</name>
<dbReference type="EMBL" id="CP058214">
    <property type="protein sequence ID" value="QPC44757.1"/>
    <property type="molecule type" value="Genomic_DNA"/>
</dbReference>
<dbReference type="PANTHER" id="PTHR30605:SF0">
    <property type="entry name" value="ANHYDRO-N-ACETYLMURAMIC ACID KINASE"/>
    <property type="match status" value="1"/>
</dbReference>
<dbReference type="Pfam" id="PF03702">
    <property type="entry name" value="AnmK"/>
    <property type="match status" value="1"/>
</dbReference>
<keyword evidence="2" id="KW-0547">Nucleotide-binding</keyword>
<comment type="pathway">
    <text evidence="2">Amino-sugar metabolism; 1,6-anhydro-N-acetylmuramate degradation.</text>
</comment>
<evidence type="ECO:0000256" key="2">
    <source>
        <dbReference type="HAMAP-Rule" id="MF_01270"/>
    </source>
</evidence>
<comment type="pathway">
    <text evidence="2">Cell wall biogenesis; peptidoglycan recycling.</text>
</comment>
<dbReference type="UniPathway" id="UPA00544"/>
<feature type="binding site" evidence="2">
    <location>
        <begin position="13"/>
        <end position="20"/>
    </location>
    <ligand>
        <name>ATP</name>
        <dbReference type="ChEBI" id="CHEBI:30616"/>
    </ligand>
</feature>
<dbReference type="GO" id="GO:0006040">
    <property type="term" value="P:amino sugar metabolic process"/>
    <property type="evidence" value="ECO:0007669"/>
    <property type="project" value="InterPro"/>
</dbReference>
<dbReference type="HAMAP" id="MF_01270">
    <property type="entry name" value="AnhMurNAc_kinase"/>
    <property type="match status" value="1"/>
</dbReference>
<dbReference type="KEGG" id="kmn:HW532_19865"/>
<accession>A0A7S8HDF4</accession>
<evidence type="ECO:0000256" key="1">
    <source>
        <dbReference type="ARBA" id="ARBA00023277"/>
    </source>
</evidence>
<keyword evidence="2 3" id="KW-0808">Transferase</keyword>
<reference evidence="3 4" key="1">
    <citation type="submission" date="2020-06" db="EMBL/GenBank/DDBJ databases">
        <title>Genome sequence of 2 isolates from Red Sea Mangroves.</title>
        <authorList>
            <person name="Sefrji F."/>
            <person name="Michoud G."/>
            <person name="Merlino G."/>
            <person name="Daffonchio D."/>
        </authorList>
    </citation>
    <scope>NUCLEOTIDE SEQUENCE [LARGE SCALE GENOMIC DNA]</scope>
    <source>
        <strain evidence="3 4">R1DC25</strain>
    </source>
</reference>
<dbReference type="GO" id="GO:0016301">
    <property type="term" value="F:kinase activity"/>
    <property type="evidence" value="ECO:0007669"/>
    <property type="project" value="UniProtKB-KW"/>
</dbReference>
<dbReference type="AlphaFoldDB" id="A0A7S8HDF4"/>
<proteinExistence type="inferred from homology"/>
<evidence type="ECO:0000313" key="3">
    <source>
        <dbReference type="EMBL" id="QPC44757.1"/>
    </source>
</evidence>
<keyword evidence="2 3" id="KW-0418">Kinase</keyword>
<comment type="similarity">
    <text evidence="2">Belongs to the anhydro-N-acetylmuramic acid kinase family.</text>
</comment>
<keyword evidence="1 2" id="KW-0119">Carbohydrate metabolism</keyword>
<keyword evidence="2" id="KW-0067">ATP-binding</keyword>
<sequence length="369" mass="38511">MANVTAALGLMSGTSMDGIDIALIETDGERHVAPGPSETVDYTPGLRALYREVLDAARTLDRREDRPAPLDEFEREITDAHMRAVTAFLTRHGLAPGDIGVIGFHGQTVLHRPERRLTVQLGDGARLADGLGIRVVSDLRAADVAAGGQGAPLVPVYHSALAAGLGSGPRAFLNIGGVANLTYIADGAPLVAFDTGPGNALLDDWVLRHLGTDCDRDGALARSGHVDEARLARLLDHAYFEAPAPKSLDRNDFSLDALDGLSPQDGAATLVAFTSAAVARAVAHLPAAPASWVVCGGGRRNPAIMDALRDRLGVPVETAEAVGLDGDAIEAEAFAYMAVRRLANLAITFPSTTGVAEPLTGGVIHEPAR</sequence>